<dbReference type="PROSITE" id="PS50883">
    <property type="entry name" value="EAL"/>
    <property type="match status" value="1"/>
</dbReference>
<dbReference type="SMART" id="SM00052">
    <property type="entry name" value="EAL"/>
    <property type="match status" value="1"/>
</dbReference>
<keyword evidence="2" id="KW-1003">Cell membrane</keyword>
<keyword evidence="4 6" id="KW-1133">Transmembrane helix</keyword>
<evidence type="ECO:0008006" key="11">
    <source>
        <dbReference type="Google" id="ProtNLM"/>
    </source>
</evidence>
<dbReference type="InterPro" id="IPR000160">
    <property type="entry name" value="GGDEF_dom"/>
</dbReference>
<dbReference type="eggNOG" id="COG5001">
    <property type="taxonomic scope" value="Bacteria"/>
</dbReference>
<dbReference type="InterPro" id="IPR035919">
    <property type="entry name" value="EAL_sf"/>
</dbReference>
<dbReference type="SUPFAM" id="SSF103190">
    <property type="entry name" value="Sensory domain-like"/>
    <property type="match status" value="1"/>
</dbReference>
<protein>
    <recommendedName>
        <fullName evidence="11">EAL domain-containing protein</fullName>
    </recommendedName>
</protein>
<comment type="caution">
    <text evidence="9">The sequence shown here is derived from an EMBL/GenBank/DDBJ whole genome shotgun (WGS) entry which is preliminary data.</text>
</comment>
<dbReference type="HOGENOM" id="CLU_000445_70_44_9"/>
<evidence type="ECO:0000256" key="1">
    <source>
        <dbReference type="ARBA" id="ARBA00004651"/>
    </source>
</evidence>
<dbReference type="GO" id="GO:0005886">
    <property type="term" value="C:plasma membrane"/>
    <property type="evidence" value="ECO:0007669"/>
    <property type="project" value="UniProtKB-SubCell"/>
</dbReference>
<feature type="transmembrane region" description="Helical" evidence="6">
    <location>
        <begin position="275"/>
        <end position="300"/>
    </location>
</feature>
<organism evidence="9 10">
    <name type="scientific">Coprobacillus cateniformis</name>
    <dbReference type="NCBI Taxonomy" id="100884"/>
    <lineage>
        <taxon>Bacteria</taxon>
        <taxon>Bacillati</taxon>
        <taxon>Bacillota</taxon>
        <taxon>Erysipelotrichia</taxon>
        <taxon>Erysipelotrichales</taxon>
        <taxon>Coprobacillaceae</taxon>
        <taxon>Coprobacillus</taxon>
    </lineage>
</organism>
<reference evidence="9 10" key="1">
    <citation type="submission" date="2010-12" db="EMBL/GenBank/DDBJ databases">
        <title>The Genome Sequence of Coprobacillus sp. strain 29_1.</title>
        <authorList>
            <consortium name="The Broad Institute Genome Sequencing Platform"/>
            <person name="Earl A."/>
            <person name="Ward D."/>
            <person name="Feldgarden M."/>
            <person name="Gevers D."/>
            <person name="Daigneault M."/>
            <person name="Sibley C.D."/>
            <person name="White A."/>
            <person name="Strauss J."/>
            <person name="Allen-Vercoe E."/>
            <person name="Young S.K."/>
            <person name="Zeng Q."/>
            <person name="Gargeya S."/>
            <person name="Fitzgerald M."/>
            <person name="Haas B."/>
            <person name="Abouelleil A."/>
            <person name="Alvarado L."/>
            <person name="Arachchi H.M."/>
            <person name="Berlin A."/>
            <person name="Brown A."/>
            <person name="Chapman S.B."/>
            <person name="Chen Z."/>
            <person name="Dunbar C."/>
            <person name="Freedman E."/>
            <person name="Gearin G."/>
            <person name="Gellesch M."/>
            <person name="Goldberg J."/>
            <person name="Griggs A."/>
            <person name="Gujja S."/>
            <person name="Heilman E."/>
            <person name="Heiman D."/>
            <person name="Howarth C."/>
            <person name="Larson L."/>
            <person name="Lui A."/>
            <person name="MacDonald P.J.P."/>
            <person name="Mehta T."/>
            <person name="Montmayeur A."/>
            <person name="Murphy C."/>
            <person name="Neiman D."/>
            <person name="Pearson M."/>
            <person name="Priest M."/>
            <person name="Roberts A."/>
            <person name="Saif S."/>
            <person name="Shea T."/>
            <person name="Shenoy N."/>
            <person name="Sisk P."/>
            <person name="Stolte C."/>
            <person name="Sykes S."/>
            <person name="White J."/>
            <person name="Yandava C."/>
            <person name="Nusbaum C."/>
            <person name="Birren B."/>
        </authorList>
    </citation>
    <scope>NUCLEOTIDE SEQUENCE [LARGE SCALE GENOMIC DNA]</scope>
    <source>
        <strain evidence="9 10">29_1</strain>
    </source>
</reference>
<name>E7GAR5_9FIRM</name>
<comment type="subcellular location">
    <subcellularLocation>
        <location evidence="1">Cell membrane</location>
        <topology evidence="1">Multi-pass membrane protein</topology>
    </subcellularLocation>
</comment>
<evidence type="ECO:0000256" key="3">
    <source>
        <dbReference type="ARBA" id="ARBA00022692"/>
    </source>
</evidence>
<dbReference type="Pfam" id="PF00990">
    <property type="entry name" value="GGDEF"/>
    <property type="match status" value="1"/>
</dbReference>
<dbReference type="OrthoDB" id="9805474at2"/>
<dbReference type="Gene3D" id="3.20.20.450">
    <property type="entry name" value="EAL domain"/>
    <property type="match status" value="1"/>
</dbReference>
<dbReference type="Gene3D" id="3.30.70.270">
    <property type="match status" value="1"/>
</dbReference>
<feature type="domain" description="EAL" evidence="7">
    <location>
        <begin position="478"/>
        <end position="733"/>
    </location>
</feature>
<dbReference type="Gene3D" id="3.30.450.20">
    <property type="entry name" value="PAS domain"/>
    <property type="match status" value="1"/>
</dbReference>
<dbReference type="InterPro" id="IPR001633">
    <property type="entry name" value="EAL_dom"/>
</dbReference>
<keyword evidence="10" id="KW-1185">Reference proteome</keyword>
<dbReference type="STRING" id="100884.GCA_000269565_01951"/>
<keyword evidence="5 6" id="KW-0472">Membrane</keyword>
<evidence type="ECO:0000256" key="4">
    <source>
        <dbReference type="ARBA" id="ARBA00022989"/>
    </source>
</evidence>
<dbReference type="CDD" id="cd12914">
    <property type="entry name" value="PDC1_DGC_like"/>
    <property type="match status" value="1"/>
</dbReference>
<dbReference type="PANTHER" id="PTHR33121:SF79">
    <property type="entry name" value="CYCLIC DI-GMP PHOSPHODIESTERASE PDED-RELATED"/>
    <property type="match status" value="1"/>
</dbReference>
<accession>E7GAR5</accession>
<dbReference type="GeneID" id="78229805"/>
<proteinExistence type="predicted"/>
<dbReference type="InterPro" id="IPR029151">
    <property type="entry name" value="Sensor-like_sf"/>
</dbReference>
<evidence type="ECO:0000256" key="6">
    <source>
        <dbReference type="SAM" id="Phobius"/>
    </source>
</evidence>
<dbReference type="InterPro" id="IPR033479">
    <property type="entry name" value="dCache_1"/>
</dbReference>
<gene>
    <name evidence="9" type="ORF">HMPREF9488_01855</name>
</gene>
<dbReference type="SUPFAM" id="SSF55073">
    <property type="entry name" value="Nucleotide cyclase"/>
    <property type="match status" value="1"/>
</dbReference>
<keyword evidence="3 6" id="KW-0812">Transmembrane</keyword>
<dbReference type="RefSeq" id="WP_008788957.1">
    <property type="nucleotide sequence ID" value="NZ_AKCB01000001.1"/>
</dbReference>
<dbReference type="PANTHER" id="PTHR33121">
    <property type="entry name" value="CYCLIC DI-GMP PHOSPHODIESTERASE PDEF"/>
    <property type="match status" value="1"/>
</dbReference>
<evidence type="ECO:0000313" key="10">
    <source>
        <dbReference type="Proteomes" id="UP000003157"/>
    </source>
</evidence>
<dbReference type="SMART" id="SM00267">
    <property type="entry name" value="GGDEF"/>
    <property type="match status" value="1"/>
</dbReference>
<dbReference type="InterPro" id="IPR050706">
    <property type="entry name" value="Cyclic-di-GMP_PDE-like"/>
</dbReference>
<evidence type="ECO:0000313" key="9">
    <source>
        <dbReference type="EMBL" id="EFW04731.1"/>
    </source>
</evidence>
<dbReference type="Pfam" id="PF02743">
    <property type="entry name" value="dCache_1"/>
    <property type="match status" value="1"/>
</dbReference>
<dbReference type="CDD" id="cd01948">
    <property type="entry name" value="EAL"/>
    <property type="match status" value="1"/>
</dbReference>
<evidence type="ECO:0000256" key="2">
    <source>
        <dbReference type="ARBA" id="ARBA00022475"/>
    </source>
</evidence>
<dbReference type="EMBL" id="ADKX01000033">
    <property type="protein sequence ID" value="EFW04731.1"/>
    <property type="molecule type" value="Genomic_DNA"/>
</dbReference>
<dbReference type="InterPro" id="IPR043128">
    <property type="entry name" value="Rev_trsase/Diguanyl_cyclase"/>
</dbReference>
<dbReference type="CDD" id="cd12912">
    <property type="entry name" value="PDC2_MCP_like"/>
    <property type="match status" value="1"/>
</dbReference>
<evidence type="ECO:0000259" key="7">
    <source>
        <dbReference type="PROSITE" id="PS50883"/>
    </source>
</evidence>
<feature type="domain" description="GGDEF" evidence="8">
    <location>
        <begin position="337"/>
        <end position="469"/>
    </location>
</feature>
<dbReference type="PROSITE" id="PS50887">
    <property type="entry name" value="GGDEF"/>
    <property type="match status" value="1"/>
</dbReference>
<dbReference type="Pfam" id="PF00563">
    <property type="entry name" value="EAL"/>
    <property type="match status" value="1"/>
</dbReference>
<evidence type="ECO:0000256" key="5">
    <source>
        <dbReference type="ARBA" id="ARBA00023136"/>
    </source>
</evidence>
<dbReference type="GO" id="GO:0071111">
    <property type="term" value="F:cyclic-guanylate-specific phosphodiesterase activity"/>
    <property type="evidence" value="ECO:0007669"/>
    <property type="project" value="InterPro"/>
</dbReference>
<sequence length="735" mass="85711">MRNPLMKKSIIITIISLVIFSFLATLYTDNLSRNLYDETNEFLKEIAVQTASSINNRMNENITQLDTIALMIHTNNTDDKKLLDYLNELAIQSNIKRFGIADLAGNVKTSDRQVFNIKDRDYFQKSLHGEKVKSNSMEDFVDGEQIIVYSVPLYNKDNQINGVFFATYDTVKLSKTLDNASFNNTGYSFIFNESGDIILLSTQAEDVKNIKAIQDLSQQKDIKIENIDIQGSGIISFTDHNNSHNYFTYANIKNNDWLVASVFPQEVVTDRIQNLIITAFITWLLIGLGSAFLLSYTYFIQKKNKLQLTKLAFEDALTQHYNFNKFIELCKSNSHLDQYVLINCDIKGFKWFNEIYGEDIANNLLMTIMKCIDNKCHMDELCCRQKDDHFAILFKRDSPDKLRERLFNLADQIRYEFNKLQATSQFYFHFGVYEIIDKDIDIKAAFQKTQYIKNDFKQLSQDDVILYQEDVFQKDLHDQQIEKDFLNALENQDFKVYIQPKVDVKTGHVFTGEALVRWQNAEHGLISPGVFIPILEKNGMLESLDVYVFQQILRTLEYWRHTYHQDIGISVNVSRTYLFNEGFIDQFIQLVLTHDIHPSQIEVEITETTALNHKSELIDILNKLRKHEIRIALDDFGSGYSSLNMLKDFPIDVVKIDQEFFKTTSSTYLRSHIIIEQVIELCHKLNIVVVAEGVETQEQKDFLVKHHCDYIQGYYYYKPMSIDQYEKTFIIKKTK</sequence>
<dbReference type="AlphaFoldDB" id="E7GAR5"/>
<dbReference type="InterPro" id="IPR029787">
    <property type="entry name" value="Nucleotide_cyclase"/>
</dbReference>
<dbReference type="SUPFAM" id="SSF141868">
    <property type="entry name" value="EAL domain-like"/>
    <property type="match status" value="1"/>
</dbReference>
<dbReference type="Proteomes" id="UP000003157">
    <property type="component" value="Unassembled WGS sequence"/>
</dbReference>
<evidence type="ECO:0000259" key="8">
    <source>
        <dbReference type="PROSITE" id="PS50887"/>
    </source>
</evidence>